<name>A0A0D5YJB8_ACIBA</name>
<reference evidence="1 2" key="1">
    <citation type="journal article" date="2015" name="J. Bacteriol.">
        <title>Resources for Genetic and Genomic Analysis of Emerging Pathogen Acinetobacter baumannii.</title>
        <authorList>
            <person name="Gallagher L.A."/>
            <person name="Ramage E."/>
            <person name="Weiss E.J."/>
            <person name="Radey M."/>
            <person name="Hayden H.S."/>
            <person name="Held K.G."/>
            <person name="Huse H.K."/>
            <person name="Zurawski D.V."/>
            <person name="Brittnacher M.J."/>
            <person name="Manoil C."/>
        </authorList>
    </citation>
    <scope>NUCLEOTIDE SEQUENCE [LARGE SCALE GENOMIC DNA]</scope>
    <source>
        <strain evidence="1 2">AB5075-UW</strain>
    </source>
</reference>
<proteinExistence type="predicted"/>
<accession>A0A0D5YJB8</accession>
<evidence type="ECO:0000313" key="2">
    <source>
        <dbReference type="Proteomes" id="UP000032746"/>
    </source>
</evidence>
<dbReference type="EMBL" id="CP008706">
    <property type="protein sequence ID" value="AKA32347.1"/>
    <property type="molecule type" value="Genomic_DNA"/>
</dbReference>
<gene>
    <name evidence="1" type="ORF">ABUW_2624</name>
</gene>
<dbReference type="AlphaFoldDB" id="A0A0D5YJB8"/>
<evidence type="ECO:0008006" key="3">
    <source>
        <dbReference type="Google" id="ProtNLM"/>
    </source>
</evidence>
<sequence>MYDWQDFEPFNFNMTNTFSDHKQVEVVSTFAELVNTHFQGNKNAICWHRNLVGDFKEIVAKLELKENITEISTEDLLALELSEQGDLARDIILKDMQLLTDMGASPVLNLLKNYERDEELDFISTDVYSFHVDRSPIETDTFLCTYHGAASDIVPNDQVEQKVLIPEIREKLKALHDGPEAEFESFLAEYFFDLHYQPKPDAQPINLGIGHIWRLAVDHPTQKVLPCVHRAPVEKDGEYRLLLIC</sequence>
<dbReference type="PATRIC" id="fig|470.1345.peg.2577"/>
<protein>
    <recommendedName>
        <fullName evidence="3">DUF1826 domain-containing protein</fullName>
    </recommendedName>
</protein>
<dbReference type="OMA" id="KHYERDE"/>
<organism evidence="1 2">
    <name type="scientific">Acinetobacter baumannii</name>
    <dbReference type="NCBI Taxonomy" id="470"/>
    <lineage>
        <taxon>Bacteria</taxon>
        <taxon>Pseudomonadati</taxon>
        <taxon>Pseudomonadota</taxon>
        <taxon>Gammaproteobacteria</taxon>
        <taxon>Moraxellales</taxon>
        <taxon>Moraxellaceae</taxon>
        <taxon>Acinetobacter</taxon>
        <taxon>Acinetobacter calcoaceticus/baumannii complex</taxon>
    </lineage>
</organism>
<dbReference type="Proteomes" id="UP000032746">
    <property type="component" value="Chromosome"/>
</dbReference>
<evidence type="ECO:0000313" key="1">
    <source>
        <dbReference type="EMBL" id="AKA32347.1"/>
    </source>
</evidence>
<reference evidence="2" key="2">
    <citation type="submission" date="2015-03" db="EMBL/GenBank/DDBJ databases">
        <authorList>
            <person name="Gallagher L.A."/>
            <person name="Hayden H.S."/>
            <person name="Weiss E.J."/>
            <person name="Hager K.R."/>
            <person name="Ramage E."/>
            <person name="Radey M.R."/>
            <person name="Bydalek R."/>
            <person name="Manoil C."/>
            <person name="Miller S.I."/>
            <person name="Brittnacher M.J."/>
        </authorList>
    </citation>
    <scope>NUCLEOTIDE SEQUENCE [LARGE SCALE GENOMIC DNA]</scope>
    <source>
        <strain evidence="2">AB5075-UW</strain>
    </source>
</reference>